<evidence type="ECO:0000313" key="6">
    <source>
        <dbReference type="EMBL" id="SDQ36041.1"/>
    </source>
</evidence>
<dbReference type="InterPro" id="IPR035472">
    <property type="entry name" value="RpiR-like_SIS"/>
</dbReference>
<dbReference type="PROSITE" id="PS51464">
    <property type="entry name" value="SIS"/>
    <property type="match status" value="1"/>
</dbReference>
<dbReference type="InterPro" id="IPR009057">
    <property type="entry name" value="Homeodomain-like_sf"/>
</dbReference>
<dbReference type="Pfam" id="PF01380">
    <property type="entry name" value="SIS"/>
    <property type="match status" value="1"/>
</dbReference>
<dbReference type="PROSITE" id="PS51071">
    <property type="entry name" value="HTH_RPIR"/>
    <property type="match status" value="1"/>
</dbReference>
<protein>
    <submittedName>
        <fullName evidence="6">DNA-binding transcriptional regulator, MurR/RpiR family, contains HTH and SIS domains</fullName>
    </submittedName>
</protein>
<organism evidence="6 7">
    <name type="scientific">Carnobacterium viridans</name>
    <dbReference type="NCBI Taxonomy" id="174587"/>
    <lineage>
        <taxon>Bacteria</taxon>
        <taxon>Bacillati</taxon>
        <taxon>Bacillota</taxon>
        <taxon>Bacilli</taxon>
        <taxon>Lactobacillales</taxon>
        <taxon>Carnobacteriaceae</taxon>
        <taxon>Carnobacterium</taxon>
    </lineage>
</organism>
<evidence type="ECO:0000256" key="1">
    <source>
        <dbReference type="ARBA" id="ARBA00023015"/>
    </source>
</evidence>
<reference evidence="7" key="1">
    <citation type="submission" date="2016-10" db="EMBL/GenBank/DDBJ databases">
        <authorList>
            <person name="Varghese N."/>
            <person name="Submissions S."/>
        </authorList>
    </citation>
    <scope>NUCLEOTIDE SEQUENCE [LARGE SCALE GENOMIC DNA]</scope>
    <source>
        <strain evidence="7">MPL-11</strain>
    </source>
</reference>
<dbReference type="Proteomes" id="UP000199481">
    <property type="component" value="Unassembled WGS sequence"/>
</dbReference>
<evidence type="ECO:0000259" key="4">
    <source>
        <dbReference type="PROSITE" id="PS51071"/>
    </source>
</evidence>
<dbReference type="GO" id="GO:0003700">
    <property type="term" value="F:DNA-binding transcription factor activity"/>
    <property type="evidence" value="ECO:0007669"/>
    <property type="project" value="InterPro"/>
</dbReference>
<dbReference type="GO" id="GO:1901135">
    <property type="term" value="P:carbohydrate derivative metabolic process"/>
    <property type="evidence" value="ECO:0007669"/>
    <property type="project" value="InterPro"/>
</dbReference>
<sequence length="289" mass="33029">MLQIVNKLKDQHNFTNTEIRIADYIIQNITKIPTIYIEDLAKLTYTSHSTIIRLCKKIGYDGFRSFKLAISSVVYSELHLPGEVDANFPFKQEDLTMDIAKNMADLTIDTVKKTLAQLDEELLQSVAEMLYNSERIFLFSRGDSQVRARSFQSKLIKINKFAIISEEYADVAWNASNLTPNDCALFLSYGGTSPHNNRILQHFSNEKIPTILITGNSNSDLIQLATKTIVVVQEEYDFVKIGTFASQVAFEYILNTLYSILYAKEYRDNLENLKKKQLLIEKGILSEEI</sequence>
<gene>
    <name evidence="6" type="ORF">SAMN04487752_1962</name>
</gene>
<dbReference type="CDD" id="cd05013">
    <property type="entry name" value="SIS_RpiR"/>
    <property type="match status" value="1"/>
</dbReference>
<dbReference type="SUPFAM" id="SSF53697">
    <property type="entry name" value="SIS domain"/>
    <property type="match status" value="1"/>
</dbReference>
<dbReference type="GO" id="GO:0097367">
    <property type="term" value="F:carbohydrate derivative binding"/>
    <property type="evidence" value="ECO:0007669"/>
    <property type="project" value="InterPro"/>
</dbReference>
<evidence type="ECO:0000256" key="3">
    <source>
        <dbReference type="ARBA" id="ARBA00023163"/>
    </source>
</evidence>
<evidence type="ECO:0000259" key="5">
    <source>
        <dbReference type="PROSITE" id="PS51464"/>
    </source>
</evidence>
<name>A0A1H1A966_9LACT</name>
<keyword evidence="2 6" id="KW-0238">DNA-binding</keyword>
<dbReference type="InterPro" id="IPR047640">
    <property type="entry name" value="RpiR-like"/>
</dbReference>
<keyword evidence="7" id="KW-1185">Reference proteome</keyword>
<dbReference type="Gene3D" id="3.40.50.10490">
    <property type="entry name" value="Glucose-6-phosphate isomerase like protein, domain 1"/>
    <property type="match status" value="1"/>
</dbReference>
<dbReference type="PANTHER" id="PTHR30514:SF10">
    <property type="entry name" value="MURR_RPIR FAMILY TRANSCRIPTIONAL REGULATOR"/>
    <property type="match status" value="1"/>
</dbReference>
<dbReference type="InterPro" id="IPR000281">
    <property type="entry name" value="HTH_RpiR"/>
</dbReference>
<dbReference type="Gene3D" id="1.10.10.10">
    <property type="entry name" value="Winged helix-like DNA-binding domain superfamily/Winged helix DNA-binding domain"/>
    <property type="match status" value="1"/>
</dbReference>
<dbReference type="InterPro" id="IPR001347">
    <property type="entry name" value="SIS_dom"/>
</dbReference>
<dbReference type="AlphaFoldDB" id="A0A1H1A966"/>
<dbReference type="Pfam" id="PF01418">
    <property type="entry name" value="HTH_6"/>
    <property type="match status" value="1"/>
</dbReference>
<dbReference type="InterPro" id="IPR036388">
    <property type="entry name" value="WH-like_DNA-bd_sf"/>
</dbReference>
<dbReference type="InterPro" id="IPR046348">
    <property type="entry name" value="SIS_dom_sf"/>
</dbReference>
<evidence type="ECO:0000313" key="7">
    <source>
        <dbReference type="Proteomes" id="UP000199481"/>
    </source>
</evidence>
<evidence type="ECO:0000256" key="2">
    <source>
        <dbReference type="ARBA" id="ARBA00023125"/>
    </source>
</evidence>
<feature type="domain" description="SIS" evidence="5">
    <location>
        <begin position="126"/>
        <end position="264"/>
    </location>
</feature>
<dbReference type="GO" id="GO:0003677">
    <property type="term" value="F:DNA binding"/>
    <property type="evidence" value="ECO:0007669"/>
    <property type="project" value="UniProtKB-KW"/>
</dbReference>
<keyword evidence="3" id="KW-0804">Transcription</keyword>
<accession>A0A1H1A966</accession>
<dbReference type="EMBL" id="FNJW01000008">
    <property type="protein sequence ID" value="SDQ36041.1"/>
    <property type="molecule type" value="Genomic_DNA"/>
</dbReference>
<keyword evidence="1" id="KW-0805">Transcription regulation</keyword>
<dbReference type="PANTHER" id="PTHR30514">
    <property type="entry name" value="GLUCOKINASE"/>
    <property type="match status" value="1"/>
</dbReference>
<feature type="domain" description="HTH rpiR-type" evidence="4">
    <location>
        <begin position="1"/>
        <end position="77"/>
    </location>
</feature>
<proteinExistence type="predicted"/>
<dbReference type="SUPFAM" id="SSF46689">
    <property type="entry name" value="Homeodomain-like"/>
    <property type="match status" value="1"/>
</dbReference>